<keyword evidence="2" id="KW-0067">ATP-binding</keyword>
<evidence type="ECO:0000256" key="1">
    <source>
        <dbReference type="ARBA" id="ARBA00022741"/>
    </source>
</evidence>
<dbReference type="AlphaFoldDB" id="A0A1W1UNB7"/>
<gene>
    <name evidence="4" type="ORF">SAMN00790413_04076</name>
</gene>
<dbReference type="STRING" id="695939.SAMN00790413_04076"/>
<organism evidence="4 5">
    <name type="scientific">Deinococcus hopiensis KR-140</name>
    <dbReference type="NCBI Taxonomy" id="695939"/>
    <lineage>
        <taxon>Bacteria</taxon>
        <taxon>Thermotogati</taxon>
        <taxon>Deinococcota</taxon>
        <taxon>Deinococci</taxon>
        <taxon>Deinococcales</taxon>
        <taxon>Deinococcaceae</taxon>
        <taxon>Deinococcus</taxon>
    </lineage>
</organism>
<evidence type="ECO:0000313" key="4">
    <source>
        <dbReference type="EMBL" id="SMB82592.1"/>
    </source>
</evidence>
<evidence type="ECO:0000256" key="2">
    <source>
        <dbReference type="ARBA" id="ARBA00022840"/>
    </source>
</evidence>
<dbReference type="SMART" id="SM01043">
    <property type="entry name" value="BTAD"/>
    <property type="match status" value="1"/>
</dbReference>
<dbReference type="PANTHER" id="PTHR16305">
    <property type="entry name" value="TESTICULAR SOLUBLE ADENYLYL CYCLASE"/>
    <property type="match status" value="1"/>
</dbReference>
<dbReference type="GO" id="GO:0005737">
    <property type="term" value="C:cytoplasm"/>
    <property type="evidence" value="ECO:0007669"/>
    <property type="project" value="TreeGrafter"/>
</dbReference>
<feature type="domain" description="Bacterial transcriptional activator" evidence="3">
    <location>
        <begin position="67"/>
        <end position="221"/>
    </location>
</feature>
<dbReference type="SUPFAM" id="SSF52540">
    <property type="entry name" value="P-loop containing nucleoside triphosphate hydrolases"/>
    <property type="match status" value="1"/>
</dbReference>
<dbReference type="InterPro" id="IPR041664">
    <property type="entry name" value="AAA_16"/>
</dbReference>
<dbReference type="InterPro" id="IPR027417">
    <property type="entry name" value="P-loop_NTPase"/>
</dbReference>
<sequence length="1031" mass="109854">MAPTQGWRLQLWGAPGLMGPLGVAPRCEGKALALLVYLALEGPSTRARLADLLWPQTGAASRNNLVVLLRRMRQAYGEALWTVSGPLLTLGGQVEVVRGGAALLGDALPLAGWDTPELPEFSAWIAERRQSLRAEALQTLREQAQGLEARGAYAGSRTVLRRALDLEPFSEETARALMRAEYLSGDPAAALRTFSDLRLTLERDLNVVPTALTLALAEEIRQAARSGPGLPPARSGAVPTPLAAPQLIGRQAQWQAMSAAWTAGQAVVLTGEAGVGKSRLARDFAVAWEAGAPGESRPVTAFCGRPSDAPVPYAAVTRSLREVLARQPGLPIPAPTRRTLAALLPERFGAVPPPERDIGAALDTALREVFALALTEGSRLLLDDVHLMDAASARLLLTLAGTVGGPAMVACVRDAEVPASVAAVLDELYRAGRAVRQPLGPLDVEAGAALLHSLGRAELGPHIGRAVQFAGGRPLFLLETARHLLAQAGRLPPAGSAEDLIGRWAEQLSPEATQVARAAAVLSHDLRPEVLADMLGLPLLSVVGAWQELTSRSVVAGDHFTHDLVRDVLLGRLPPALRALLHRTAARALARDGAPHSRLALHWEAGDRLPEAARALVAAGDDARSRGLYREALAFFRRAQERYDRAALRSEAFLALVAQGEVLYVLEDEVPEWQRAAEELQVRAVTPREQAQALLQRARLLFAMQREAEQEEATRRGLALAQQVGDAGLEAELLESLAGRELHRDYRAAQPILERLNALSGDLRRPELRAWALEGLGLATSMTNPQQAPELLRAAEALHLQTKPPPYAASASAKQARALYKLGQFPEALAQAQRARKHLGLGEGFRVVQLINAYGEALCLWALGKQAGARRLVEGWAAGAPDAEHTQTELSWHGALELVQTWLHLAAGEVERAQALCERGRENAALPHTLRAERFALTAAVATAAGDRTEALAALDGALALTRCQGDLYLTVRCEAHRAALQGTPEALRAAARTAQGAGLSGLARAMAGGHSAGGDPALALSLQLSARFTA</sequence>
<dbReference type="Pfam" id="PF03704">
    <property type="entry name" value="BTAD"/>
    <property type="match status" value="1"/>
</dbReference>
<dbReference type="Pfam" id="PF13191">
    <property type="entry name" value="AAA_16"/>
    <property type="match status" value="1"/>
</dbReference>
<dbReference type="RefSeq" id="WP_170928492.1">
    <property type="nucleotide sequence ID" value="NZ_FWWU01000006.1"/>
</dbReference>
<dbReference type="EMBL" id="FWWU01000006">
    <property type="protein sequence ID" value="SMB82592.1"/>
    <property type="molecule type" value="Genomic_DNA"/>
</dbReference>
<keyword evidence="5" id="KW-1185">Reference proteome</keyword>
<evidence type="ECO:0000259" key="3">
    <source>
        <dbReference type="SMART" id="SM01043"/>
    </source>
</evidence>
<dbReference type="Gene3D" id="1.25.40.10">
    <property type="entry name" value="Tetratricopeptide repeat domain"/>
    <property type="match status" value="2"/>
</dbReference>
<dbReference type="InterPro" id="IPR011990">
    <property type="entry name" value="TPR-like_helical_dom_sf"/>
</dbReference>
<dbReference type="InterPro" id="IPR005158">
    <property type="entry name" value="BTAD"/>
</dbReference>
<dbReference type="GO" id="GO:0004016">
    <property type="term" value="F:adenylate cyclase activity"/>
    <property type="evidence" value="ECO:0007669"/>
    <property type="project" value="TreeGrafter"/>
</dbReference>
<protein>
    <submittedName>
        <fullName evidence="4">Predicted ATPase</fullName>
    </submittedName>
</protein>
<dbReference type="PANTHER" id="PTHR16305:SF28">
    <property type="entry name" value="GUANYLATE CYCLASE DOMAIN-CONTAINING PROTEIN"/>
    <property type="match status" value="1"/>
</dbReference>
<name>A0A1W1UNB7_9DEIO</name>
<proteinExistence type="predicted"/>
<dbReference type="SUPFAM" id="SSF48452">
    <property type="entry name" value="TPR-like"/>
    <property type="match status" value="2"/>
</dbReference>
<evidence type="ECO:0000313" key="5">
    <source>
        <dbReference type="Proteomes" id="UP000192582"/>
    </source>
</evidence>
<reference evidence="4 5" key="1">
    <citation type="submission" date="2017-04" db="EMBL/GenBank/DDBJ databases">
        <authorList>
            <person name="Afonso C.L."/>
            <person name="Miller P.J."/>
            <person name="Scott M.A."/>
            <person name="Spackman E."/>
            <person name="Goraichik I."/>
            <person name="Dimitrov K.M."/>
            <person name="Suarez D.L."/>
            <person name="Swayne D.E."/>
        </authorList>
    </citation>
    <scope>NUCLEOTIDE SEQUENCE [LARGE SCALE GENOMIC DNA]</scope>
    <source>
        <strain evidence="4 5">KR-140</strain>
    </source>
</reference>
<dbReference type="Proteomes" id="UP000192582">
    <property type="component" value="Unassembled WGS sequence"/>
</dbReference>
<keyword evidence="1" id="KW-0547">Nucleotide-binding</keyword>
<dbReference type="GO" id="GO:0005524">
    <property type="term" value="F:ATP binding"/>
    <property type="evidence" value="ECO:0007669"/>
    <property type="project" value="UniProtKB-KW"/>
</dbReference>
<accession>A0A1W1UNB7</accession>